<keyword evidence="12" id="KW-0807">Transducer</keyword>
<dbReference type="GO" id="GO:0005886">
    <property type="term" value="C:plasma membrane"/>
    <property type="evidence" value="ECO:0007669"/>
    <property type="project" value="UniProtKB-SubCell"/>
</dbReference>
<evidence type="ECO:0000256" key="12">
    <source>
        <dbReference type="ARBA" id="ARBA00023224"/>
    </source>
</evidence>
<evidence type="ECO:0000256" key="7">
    <source>
        <dbReference type="ARBA" id="ARBA00023136"/>
    </source>
</evidence>
<evidence type="ECO:0000256" key="14">
    <source>
        <dbReference type="SAM" id="Phobius"/>
    </source>
</evidence>
<feature type="transmembrane region" description="Helical" evidence="14">
    <location>
        <begin position="70"/>
        <end position="92"/>
    </location>
</feature>
<proteinExistence type="inferred from homology"/>
<keyword evidence="3" id="KW-1003">Cell membrane</keyword>
<gene>
    <name evidence="16" type="ORF">ABEB36_004057</name>
</gene>
<keyword evidence="10" id="KW-0675">Receptor</keyword>
<keyword evidence="11" id="KW-0325">Glycoprotein</keyword>
<evidence type="ECO:0000256" key="3">
    <source>
        <dbReference type="ARBA" id="ARBA00022475"/>
    </source>
</evidence>
<dbReference type="EMBL" id="JBDJPC010000003">
    <property type="protein sequence ID" value="KAL1509295.1"/>
    <property type="molecule type" value="Genomic_DNA"/>
</dbReference>
<dbReference type="PROSITE" id="PS50262">
    <property type="entry name" value="G_PROTEIN_RECEP_F1_2"/>
    <property type="match status" value="1"/>
</dbReference>
<evidence type="ECO:0000256" key="11">
    <source>
        <dbReference type="ARBA" id="ARBA00023180"/>
    </source>
</evidence>
<evidence type="ECO:0000256" key="10">
    <source>
        <dbReference type="ARBA" id="ARBA00023170"/>
    </source>
</evidence>
<evidence type="ECO:0000256" key="6">
    <source>
        <dbReference type="ARBA" id="ARBA00023040"/>
    </source>
</evidence>
<feature type="transmembrane region" description="Helical" evidence="14">
    <location>
        <begin position="98"/>
        <end position="116"/>
    </location>
</feature>
<feature type="domain" description="G-protein coupled receptors family 1 profile" evidence="15">
    <location>
        <begin position="109"/>
        <end position="361"/>
    </location>
</feature>
<dbReference type="PANTHER" id="PTHR24238:SF75">
    <property type="entry name" value="CHOLECYSTOKININ-LIKE RECEPTOR AT 17D1-RELATED"/>
    <property type="match status" value="1"/>
</dbReference>
<evidence type="ECO:0000313" key="16">
    <source>
        <dbReference type="EMBL" id="KAL1509295.1"/>
    </source>
</evidence>
<evidence type="ECO:0000256" key="9">
    <source>
        <dbReference type="ARBA" id="ARBA00023157"/>
    </source>
</evidence>
<keyword evidence="5 14" id="KW-1133">Transmembrane helix</keyword>
<keyword evidence="9" id="KW-1015">Disulfide bond</keyword>
<evidence type="ECO:0000256" key="1">
    <source>
        <dbReference type="ARBA" id="ARBA00004651"/>
    </source>
</evidence>
<keyword evidence="17" id="KW-1185">Reference proteome</keyword>
<dbReference type="AlphaFoldDB" id="A0ABD1F212"/>
<keyword evidence="6" id="KW-0297">G-protein coupled receptor</keyword>
<keyword evidence="8" id="KW-0564">Palmitate</keyword>
<dbReference type="GO" id="GO:0004930">
    <property type="term" value="F:G protein-coupled receptor activity"/>
    <property type="evidence" value="ECO:0007669"/>
    <property type="project" value="UniProtKB-KW"/>
</dbReference>
<dbReference type="InterPro" id="IPR009126">
    <property type="entry name" value="Cholcskin_rcpt"/>
</dbReference>
<keyword evidence="4 14" id="KW-0812">Transmembrane</keyword>
<evidence type="ECO:0000256" key="2">
    <source>
        <dbReference type="ARBA" id="ARBA00010663"/>
    </source>
</evidence>
<sequence length="409" mass="47050">MYVSKIFFLICKYPNKKSLFRFRFTTLYKLAKQQLESYNTVIRHAPKVRLSAACFYIKTMGFTFVLNCKYSLGVLCNLISSFLGFNFHFIYLYMIFEIFSASSISIGSWTLVAISVERYYAICHPLRSLAWQTVSHAYKTIVAIWIGSFICMTPIAVISKLQKTNNGSKCREAYPSKAYDKAFNLYLDLVLLVIPLLVLAATYSLIIKTLWKGIQSEKASTVFSRQNGAAVEVYINLQTNGTTSWKLKNKPHVPKHTSNWSTLRNFSEESSHSPISTNSTKRLTTGLRRTNAERSLYNKKRVIKMLFVVVVEFFVCWSPVYILNTLVAWYGESVYNTINYQAVTFIQLLSYTSSCCNPITYCFMNRGFRKSFLKLFSCFKTPSYKSRFKVEGSDCGMDLKYSNNRCSEN</sequence>
<accession>A0ABD1F212</accession>
<feature type="transmembrane region" description="Helical" evidence="14">
    <location>
        <begin position="137"/>
        <end position="158"/>
    </location>
</feature>
<keyword evidence="7 14" id="KW-0472">Membrane</keyword>
<dbReference type="SUPFAM" id="SSF81321">
    <property type="entry name" value="Family A G protein-coupled receptor-like"/>
    <property type="match status" value="1"/>
</dbReference>
<dbReference type="PRINTS" id="PR01822">
    <property type="entry name" value="CCYSTOKININR"/>
</dbReference>
<evidence type="ECO:0000313" key="17">
    <source>
        <dbReference type="Proteomes" id="UP001566132"/>
    </source>
</evidence>
<evidence type="ECO:0000259" key="15">
    <source>
        <dbReference type="PROSITE" id="PS50262"/>
    </source>
</evidence>
<reference evidence="16 17" key="1">
    <citation type="submission" date="2024-05" db="EMBL/GenBank/DDBJ databases">
        <title>Genetic variation in Jamaican populations of the coffee berry borer (Hypothenemus hampei).</title>
        <authorList>
            <person name="Errbii M."/>
            <person name="Myrie A."/>
        </authorList>
    </citation>
    <scope>NUCLEOTIDE SEQUENCE [LARGE SCALE GENOMIC DNA]</scope>
    <source>
        <strain evidence="16">JA-Hopewell-2020-01-JO</strain>
        <tissue evidence="16">Whole body</tissue>
    </source>
</reference>
<dbReference type="InterPro" id="IPR017452">
    <property type="entry name" value="GPCR_Rhodpsn_7TM"/>
</dbReference>
<evidence type="ECO:0000256" key="4">
    <source>
        <dbReference type="ARBA" id="ARBA00022692"/>
    </source>
</evidence>
<dbReference type="Proteomes" id="UP001566132">
    <property type="component" value="Unassembled WGS sequence"/>
</dbReference>
<comment type="caution">
    <text evidence="16">The sequence shown here is derived from an EMBL/GenBank/DDBJ whole genome shotgun (WGS) entry which is preliminary data.</text>
</comment>
<name>A0ABD1F212_HYPHA</name>
<protein>
    <recommendedName>
        <fullName evidence="15">G-protein coupled receptors family 1 profile domain-containing protein</fullName>
    </recommendedName>
</protein>
<evidence type="ECO:0000256" key="5">
    <source>
        <dbReference type="ARBA" id="ARBA00022989"/>
    </source>
</evidence>
<comment type="similarity">
    <text evidence="2">Belongs to the G-protein coupled receptor 1 family.</text>
</comment>
<keyword evidence="13" id="KW-0449">Lipoprotein</keyword>
<dbReference type="PRINTS" id="PR00237">
    <property type="entry name" value="GPCRRHODOPSN"/>
</dbReference>
<dbReference type="InterPro" id="IPR000276">
    <property type="entry name" value="GPCR_Rhodpsn"/>
</dbReference>
<dbReference type="Pfam" id="PF00001">
    <property type="entry name" value="7tm_1"/>
    <property type="match status" value="1"/>
</dbReference>
<feature type="transmembrane region" description="Helical" evidence="14">
    <location>
        <begin position="342"/>
        <end position="364"/>
    </location>
</feature>
<feature type="transmembrane region" description="Helical" evidence="14">
    <location>
        <begin position="302"/>
        <end position="322"/>
    </location>
</feature>
<dbReference type="Gene3D" id="1.20.1070.10">
    <property type="entry name" value="Rhodopsin 7-helix transmembrane proteins"/>
    <property type="match status" value="1"/>
</dbReference>
<organism evidence="16 17">
    <name type="scientific">Hypothenemus hampei</name>
    <name type="common">Coffee berry borer</name>
    <dbReference type="NCBI Taxonomy" id="57062"/>
    <lineage>
        <taxon>Eukaryota</taxon>
        <taxon>Metazoa</taxon>
        <taxon>Ecdysozoa</taxon>
        <taxon>Arthropoda</taxon>
        <taxon>Hexapoda</taxon>
        <taxon>Insecta</taxon>
        <taxon>Pterygota</taxon>
        <taxon>Neoptera</taxon>
        <taxon>Endopterygota</taxon>
        <taxon>Coleoptera</taxon>
        <taxon>Polyphaga</taxon>
        <taxon>Cucujiformia</taxon>
        <taxon>Curculionidae</taxon>
        <taxon>Scolytinae</taxon>
        <taxon>Hypothenemus</taxon>
    </lineage>
</organism>
<evidence type="ECO:0000256" key="8">
    <source>
        <dbReference type="ARBA" id="ARBA00023139"/>
    </source>
</evidence>
<dbReference type="PANTHER" id="PTHR24238">
    <property type="entry name" value="G-PROTEIN COUPLED RECEPTOR"/>
    <property type="match status" value="1"/>
</dbReference>
<comment type="subcellular location">
    <subcellularLocation>
        <location evidence="1">Cell membrane</location>
        <topology evidence="1">Multi-pass membrane protein</topology>
    </subcellularLocation>
</comment>
<evidence type="ECO:0000256" key="13">
    <source>
        <dbReference type="ARBA" id="ARBA00023288"/>
    </source>
</evidence>
<feature type="transmembrane region" description="Helical" evidence="14">
    <location>
        <begin position="185"/>
        <end position="206"/>
    </location>
</feature>